<keyword evidence="8" id="KW-0547">Nucleotide-binding</keyword>
<dbReference type="InterPro" id="IPR029151">
    <property type="entry name" value="Sensor-like_sf"/>
</dbReference>
<dbReference type="InterPro" id="IPR033479">
    <property type="entry name" value="dCache_1"/>
</dbReference>
<evidence type="ECO:0000259" key="15">
    <source>
        <dbReference type="PROSITE" id="PS50885"/>
    </source>
</evidence>
<dbReference type="InterPro" id="IPR011102">
    <property type="entry name" value="Sig_transdc_His_kinase_HWE"/>
</dbReference>
<feature type="domain" description="HAMP" evidence="15">
    <location>
        <begin position="301"/>
        <end position="353"/>
    </location>
</feature>
<dbReference type="Gene3D" id="3.30.565.10">
    <property type="entry name" value="Histidine kinase-like ATPase, C-terminal domain"/>
    <property type="match status" value="1"/>
</dbReference>
<dbReference type="EMBL" id="JACHOP010000007">
    <property type="protein sequence ID" value="MBB5757469.1"/>
    <property type="molecule type" value="Genomic_DNA"/>
</dbReference>
<evidence type="ECO:0000256" key="6">
    <source>
        <dbReference type="ARBA" id="ARBA00022679"/>
    </source>
</evidence>
<evidence type="ECO:0000256" key="4">
    <source>
        <dbReference type="ARBA" id="ARBA00022475"/>
    </source>
</evidence>
<dbReference type="PANTHER" id="PTHR41523:SF7">
    <property type="entry name" value="HISTIDINE KINASE"/>
    <property type="match status" value="1"/>
</dbReference>
<dbReference type="Pfam" id="PF00672">
    <property type="entry name" value="HAMP"/>
    <property type="match status" value="1"/>
</dbReference>
<proteinExistence type="predicted"/>
<dbReference type="PANTHER" id="PTHR41523">
    <property type="entry name" value="TWO-COMPONENT SYSTEM SENSOR PROTEIN"/>
    <property type="match status" value="1"/>
</dbReference>
<dbReference type="SMART" id="SM00304">
    <property type="entry name" value="HAMP"/>
    <property type="match status" value="1"/>
</dbReference>
<keyword evidence="17" id="KW-1185">Reference proteome</keyword>
<dbReference type="Proteomes" id="UP000583454">
    <property type="component" value="Unassembled WGS sequence"/>
</dbReference>
<keyword evidence="11 14" id="KW-1133">Transmembrane helix</keyword>
<dbReference type="EC" id="2.7.13.3" evidence="3"/>
<dbReference type="RefSeq" id="WP_183569058.1">
    <property type="nucleotide sequence ID" value="NZ_JACHOP010000007.1"/>
</dbReference>
<dbReference type="GO" id="GO:0007165">
    <property type="term" value="P:signal transduction"/>
    <property type="evidence" value="ECO:0007669"/>
    <property type="project" value="InterPro"/>
</dbReference>
<evidence type="ECO:0000256" key="9">
    <source>
        <dbReference type="ARBA" id="ARBA00022777"/>
    </source>
</evidence>
<evidence type="ECO:0000256" key="14">
    <source>
        <dbReference type="SAM" id="Phobius"/>
    </source>
</evidence>
<keyword evidence="6" id="KW-0808">Transferase</keyword>
<evidence type="ECO:0000256" key="2">
    <source>
        <dbReference type="ARBA" id="ARBA00004651"/>
    </source>
</evidence>
<keyword evidence="10" id="KW-0067">ATP-binding</keyword>
<feature type="transmembrane region" description="Helical" evidence="14">
    <location>
        <begin position="280"/>
        <end position="299"/>
    </location>
</feature>
<dbReference type="PROSITE" id="PS50885">
    <property type="entry name" value="HAMP"/>
    <property type="match status" value="1"/>
</dbReference>
<evidence type="ECO:0000313" key="16">
    <source>
        <dbReference type="EMBL" id="MBB5757469.1"/>
    </source>
</evidence>
<keyword evidence="13" id="KW-0175">Coiled coil</keyword>
<comment type="catalytic activity">
    <reaction evidence="1">
        <text>ATP + protein L-histidine = ADP + protein N-phospho-L-histidine.</text>
        <dbReference type="EC" id="2.7.13.3"/>
    </reaction>
</comment>
<keyword evidence="5" id="KW-0597">Phosphoprotein</keyword>
<keyword evidence="4" id="KW-1003">Cell membrane</keyword>
<dbReference type="SUPFAM" id="SSF103190">
    <property type="entry name" value="Sensory domain-like"/>
    <property type="match status" value="1"/>
</dbReference>
<feature type="coiled-coil region" evidence="13">
    <location>
        <begin position="345"/>
        <end position="407"/>
    </location>
</feature>
<dbReference type="SMART" id="SM00911">
    <property type="entry name" value="HWE_HK"/>
    <property type="match status" value="1"/>
</dbReference>
<dbReference type="InterPro" id="IPR003660">
    <property type="entry name" value="HAMP_dom"/>
</dbReference>
<dbReference type="Gene3D" id="3.30.450.20">
    <property type="entry name" value="PAS domain"/>
    <property type="match status" value="1"/>
</dbReference>
<keyword evidence="9 16" id="KW-0418">Kinase</keyword>
<dbReference type="Gene3D" id="6.10.340.10">
    <property type="match status" value="1"/>
</dbReference>
<protein>
    <recommendedName>
        <fullName evidence="3">histidine kinase</fullName>
        <ecNumber evidence="3">2.7.13.3</ecNumber>
    </recommendedName>
</protein>
<dbReference type="CDD" id="cd06225">
    <property type="entry name" value="HAMP"/>
    <property type="match status" value="1"/>
</dbReference>
<evidence type="ECO:0000256" key="11">
    <source>
        <dbReference type="ARBA" id="ARBA00022989"/>
    </source>
</evidence>
<evidence type="ECO:0000256" key="8">
    <source>
        <dbReference type="ARBA" id="ARBA00022741"/>
    </source>
</evidence>
<dbReference type="SUPFAM" id="SSF158472">
    <property type="entry name" value="HAMP domain-like"/>
    <property type="match status" value="1"/>
</dbReference>
<dbReference type="GO" id="GO:0005524">
    <property type="term" value="F:ATP binding"/>
    <property type="evidence" value="ECO:0007669"/>
    <property type="project" value="UniProtKB-KW"/>
</dbReference>
<comment type="caution">
    <text evidence="16">The sequence shown here is derived from an EMBL/GenBank/DDBJ whole genome shotgun (WGS) entry which is preliminary data.</text>
</comment>
<keyword evidence="7 14" id="KW-0812">Transmembrane</keyword>
<accession>A0A840ZHV0</accession>
<dbReference type="CDD" id="cd12914">
    <property type="entry name" value="PDC1_DGC_like"/>
    <property type="match status" value="1"/>
</dbReference>
<evidence type="ECO:0000313" key="17">
    <source>
        <dbReference type="Proteomes" id="UP000583454"/>
    </source>
</evidence>
<reference evidence="16 17" key="1">
    <citation type="submission" date="2020-08" db="EMBL/GenBank/DDBJ databases">
        <title>Genomic Encyclopedia of Type Strains, Phase IV (KMG-IV): sequencing the most valuable type-strain genomes for metagenomic binning, comparative biology and taxonomic classification.</title>
        <authorList>
            <person name="Goeker M."/>
        </authorList>
    </citation>
    <scope>NUCLEOTIDE SEQUENCE [LARGE SCALE GENOMIC DNA]</scope>
    <source>
        <strain evidence="16 17">DSM 2163</strain>
    </source>
</reference>
<dbReference type="Pfam" id="PF02743">
    <property type="entry name" value="dCache_1"/>
    <property type="match status" value="1"/>
</dbReference>
<evidence type="ECO:0000256" key="13">
    <source>
        <dbReference type="SAM" id="Coils"/>
    </source>
</evidence>
<comment type="subcellular location">
    <subcellularLocation>
        <location evidence="2">Cell membrane</location>
        <topology evidence="2">Multi-pass membrane protein</topology>
    </subcellularLocation>
</comment>
<dbReference type="CDD" id="cd12915">
    <property type="entry name" value="PDC2_DGC_like"/>
    <property type="match status" value="1"/>
</dbReference>
<dbReference type="GO" id="GO:0004673">
    <property type="term" value="F:protein histidine kinase activity"/>
    <property type="evidence" value="ECO:0007669"/>
    <property type="project" value="UniProtKB-EC"/>
</dbReference>
<gene>
    <name evidence="16" type="ORF">HNR00_002182</name>
</gene>
<sequence>MTLTGRILLLVLLALAPAVAVQVYNEQALRASRTDAVRAAALRGAQGIAADLADFADGARQTLDILAEEPAVRNRDAPACSAFLGAVAERISGSRIIVVTDRAGSLVCNSRGAAPGAYSLADRGYFQRAMATGSSAIGEYVIGRGTGQPTVQFAHPLHDASGAIDGLINLGFDPEWLGRRLAKAGLPRDATVTVTDRNGTVLVRLPDSGTWLGRPAPEAFAAELARAVAEGGVREMPGLRGVMRITGVVRPEGTLDGITVAVGLSRDLAFADIDAATRRGAVLIALGTLIAVLAALWGGRRFIRRPVRQLLDAAGAWSAGDLSVRSGLTGTSEFGKLGRAFDRMAADLQRHEESLQAELSKSQALQEQQVTMLHELNHRVKNTLATVQSLARQSRGGEEQVVQLENRILALSKTHDLLTRRDWTRAPLRQVLENELSPYRSGEDHVTLIGEEVELPPRYVLALGMTAHELTTNAAKYGALSTDEGRVSVAWRVGLGESGRERLHIEWRETGGPPVSQPRRRGFGSRLITGGIARELDGDVRLDFAPEGLRCIIDVPLEREAAPPIAFSGASSGASRRTAT</sequence>
<evidence type="ECO:0000256" key="10">
    <source>
        <dbReference type="ARBA" id="ARBA00022840"/>
    </source>
</evidence>
<evidence type="ECO:0000256" key="7">
    <source>
        <dbReference type="ARBA" id="ARBA00022692"/>
    </source>
</evidence>
<dbReference type="AlphaFoldDB" id="A0A840ZHV0"/>
<evidence type="ECO:0000256" key="5">
    <source>
        <dbReference type="ARBA" id="ARBA00022553"/>
    </source>
</evidence>
<evidence type="ECO:0000256" key="1">
    <source>
        <dbReference type="ARBA" id="ARBA00000085"/>
    </source>
</evidence>
<keyword evidence="12 14" id="KW-0472">Membrane</keyword>
<dbReference type="InterPro" id="IPR036890">
    <property type="entry name" value="HATPase_C_sf"/>
</dbReference>
<dbReference type="Pfam" id="PF07536">
    <property type="entry name" value="HWE_HK"/>
    <property type="match status" value="1"/>
</dbReference>
<name>A0A840ZHV0_9HYPH</name>
<dbReference type="GO" id="GO:0005886">
    <property type="term" value="C:plasma membrane"/>
    <property type="evidence" value="ECO:0007669"/>
    <property type="project" value="UniProtKB-SubCell"/>
</dbReference>
<organism evidence="16 17">
    <name type="scientific">Methylorubrum rhodinum</name>
    <dbReference type="NCBI Taxonomy" id="29428"/>
    <lineage>
        <taxon>Bacteria</taxon>
        <taxon>Pseudomonadati</taxon>
        <taxon>Pseudomonadota</taxon>
        <taxon>Alphaproteobacteria</taxon>
        <taxon>Hyphomicrobiales</taxon>
        <taxon>Methylobacteriaceae</taxon>
        <taxon>Methylorubrum</taxon>
    </lineage>
</organism>
<evidence type="ECO:0000256" key="12">
    <source>
        <dbReference type="ARBA" id="ARBA00023136"/>
    </source>
</evidence>
<evidence type="ECO:0000256" key="3">
    <source>
        <dbReference type="ARBA" id="ARBA00012438"/>
    </source>
</evidence>